<dbReference type="PANTHER" id="PTHR47642">
    <property type="entry name" value="ATP-DEPENDENT DNA HELICASE"/>
    <property type="match status" value="1"/>
</dbReference>
<dbReference type="GO" id="GO:0006281">
    <property type="term" value="P:DNA repair"/>
    <property type="evidence" value="ECO:0007669"/>
    <property type="project" value="UniProtKB-KW"/>
</dbReference>
<gene>
    <name evidence="3" type="ORF">COEREDRAFT_28543</name>
</gene>
<evidence type="ECO:0000313" key="3">
    <source>
        <dbReference type="EMBL" id="PIA13711.1"/>
    </source>
</evidence>
<dbReference type="Pfam" id="PF05970">
    <property type="entry name" value="PIF1"/>
    <property type="match status" value="1"/>
</dbReference>
<keyword evidence="1" id="KW-0347">Helicase</keyword>
<dbReference type="GO" id="GO:0043139">
    <property type="term" value="F:5'-3' DNA helicase activity"/>
    <property type="evidence" value="ECO:0007669"/>
    <property type="project" value="UniProtKB-EC"/>
</dbReference>
<sequence>LQKPSILLCAPTGIAAFNIGSQMIHSLFYIPINQGRNCMQLSSSLFNTMSQFFAQVKVIIIDETSMVIHSLRTIMRQRDDALFAQALNHMVIGEMDNRDKELILPQHYDVIP</sequence>
<dbReference type="EC" id="5.6.2.3" evidence="1"/>
<comment type="similarity">
    <text evidence="1">Belongs to the helicase family.</text>
</comment>
<dbReference type="EMBL" id="KZ303528">
    <property type="protein sequence ID" value="PIA13711.1"/>
    <property type="molecule type" value="Genomic_DNA"/>
</dbReference>
<accession>A0A2G5B3Y8</accession>
<dbReference type="GO" id="GO:0000723">
    <property type="term" value="P:telomere maintenance"/>
    <property type="evidence" value="ECO:0007669"/>
    <property type="project" value="InterPro"/>
</dbReference>
<reference evidence="3 4" key="1">
    <citation type="journal article" date="2015" name="Genome Biol. Evol.">
        <title>Phylogenomic analyses indicate that early fungi evolved digesting cell walls of algal ancestors of land plants.</title>
        <authorList>
            <person name="Chang Y."/>
            <person name="Wang S."/>
            <person name="Sekimoto S."/>
            <person name="Aerts A.L."/>
            <person name="Choi C."/>
            <person name="Clum A."/>
            <person name="LaButti K.M."/>
            <person name="Lindquist E.A."/>
            <person name="Yee Ngan C."/>
            <person name="Ohm R.A."/>
            <person name="Salamov A.A."/>
            <person name="Grigoriev I.V."/>
            <person name="Spatafora J.W."/>
            <person name="Berbee M.L."/>
        </authorList>
    </citation>
    <scope>NUCLEOTIDE SEQUENCE [LARGE SCALE GENOMIC DNA]</scope>
    <source>
        <strain evidence="3 4">NRRL 1564</strain>
    </source>
</reference>
<keyword evidence="1" id="KW-0378">Hydrolase</keyword>
<keyword evidence="1" id="KW-0547">Nucleotide-binding</keyword>
<feature type="non-terminal residue" evidence="3">
    <location>
        <position position="112"/>
    </location>
</feature>
<dbReference type="Gene3D" id="3.40.50.300">
    <property type="entry name" value="P-loop containing nucleotide triphosphate hydrolases"/>
    <property type="match status" value="1"/>
</dbReference>
<name>A0A2G5B3Y8_COERN</name>
<feature type="non-terminal residue" evidence="3">
    <location>
        <position position="1"/>
    </location>
</feature>
<keyword evidence="4" id="KW-1185">Reference proteome</keyword>
<dbReference type="InterPro" id="IPR027417">
    <property type="entry name" value="P-loop_NTPase"/>
</dbReference>
<keyword evidence="1" id="KW-0227">DNA damage</keyword>
<dbReference type="OrthoDB" id="5578775at2759"/>
<dbReference type="GO" id="GO:0005524">
    <property type="term" value="F:ATP binding"/>
    <property type="evidence" value="ECO:0007669"/>
    <property type="project" value="UniProtKB-KW"/>
</dbReference>
<protein>
    <recommendedName>
        <fullName evidence="1">ATP-dependent DNA helicase</fullName>
        <ecNumber evidence="1">5.6.2.3</ecNumber>
    </recommendedName>
</protein>
<dbReference type="GO" id="GO:0006310">
    <property type="term" value="P:DNA recombination"/>
    <property type="evidence" value="ECO:0007669"/>
    <property type="project" value="UniProtKB-KW"/>
</dbReference>
<evidence type="ECO:0000313" key="4">
    <source>
        <dbReference type="Proteomes" id="UP000242474"/>
    </source>
</evidence>
<keyword evidence="1" id="KW-0233">DNA recombination</keyword>
<dbReference type="GO" id="GO:0016887">
    <property type="term" value="F:ATP hydrolysis activity"/>
    <property type="evidence" value="ECO:0007669"/>
    <property type="project" value="RHEA"/>
</dbReference>
<comment type="catalytic activity">
    <reaction evidence="1">
        <text>ATP + H2O = ADP + phosphate + H(+)</text>
        <dbReference type="Rhea" id="RHEA:13065"/>
        <dbReference type="ChEBI" id="CHEBI:15377"/>
        <dbReference type="ChEBI" id="CHEBI:15378"/>
        <dbReference type="ChEBI" id="CHEBI:30616"/>
        <dbReference type="ChEBI" id="CHEBI:43474"/>
        <dbReference type="ChEBI" id="CHEBI:456216"/>
        <dbReference type="EC" id="5.6.2.3"/>
    </reaction>
</comment>
<dbReference type="PANTHER" id="PTHR47642:SF5">
    <property type="entry name" value="ATP-DEPENDENT DNA HELICASE"/>
    <property type="match status" value="1"/>
</dbReference>
<dbReference type="SUPFAM" id="SSF52540">
    <property type="entry name" value="P-loop containing nucleoside triphosphate hydrolases"/>
    <property type="match status" value="1"/>
</dbReference>
<dbReference type="InterPro" id="IPR051055">
    <property type="entry name" value="PIF1_helicase"/>
</dbReference>
<dbReference type="AlphaFoldDB" id="A0A2G5B3Y8"/>
<keyword evidence="1" id="KW-0234">DNA repair</keyword>
<comment type="cofactor">
    <cofactor evidence="1">
        <name>Mg(2+)</name>
        <dbReference type="ChEBI" id="CHEBI:18420"/>
    </cofactor>
</comment>
<evidence type="ECO:0000259" key="2">
    <source>
        <dbReference type="Pfam" id="PF05970"/>
    </source>
</evidence>
<dbReference type="Proteomes" id="UP000242474">
    <property type="component" value="Unassembled WGS sequence"/>
</dbReference>
<proteinExistence type="inferred from homology"/>
<evidence type="ECO:0000256" key="1">
    <source>
        <dbReference type="RuleBase" id="RU363044"/>
    </source>
</evidence>
<organism evidence="3 4">
    <name type="scientific">Coemansia reversa (strain ATCC 12441 / NRRL 1564)</name>
    <dbReference type="NCBI Taxonomy" id="763665"/>
    <lineage>
        <taxon>Eukaryota</taxon>
        <taxon>Fungi</taxon>
        <taxon>Fungi incertae sedis</taxon>
        <taxon>Zoopagomycota</taxon>
        <taxon>Kickxellomycotina</taxon>
        <taxon>Kickxellomycetes</taxon>
        <taxon>Kickxellales</taxon>
        <taxon>Kickxellaceae</taxon>
        <taxon>Coemansia</taxon>
    </lineage>
</organism>
<feature type="domain" description="DNA helicase Pif1-like DEAD-box helicase" evidence="2">
    <location>
        <begin position="5"/>
        <end position="69"/>
    </location>
</feature>
<keyword evidence="1" id="KW-0067">ATP-binding</keyword>
<dbReference type="STRING" id="763665.A0A2G5B3Y8"/>
<dbReference type="InterPro" id="IPR010285">
    <property type="entry name" value="DNA_helicase_pif1-like_DEAD"/>
</dbReference>